<proteinExistence type="inferred from homology"/>
<dbReference type="EMBL" id="PDUD01000001">
    <property type="protein sequence ID" value="PHN08488.1"/>
    <property type="molecule type" value="Genomic_DNA"/>
</dbReference>
<keyword evidence="3" id="KW-0547">Nucleotide-binding</keyword>
<name>A0A2D0NJ71_FLAN2</name>
<feature type="domain" description="Acetyl-coenzyme A synthetase N-terminal" evidence="6">
    <location>
        <begin position="40"/>
        <end position="95"/>
    </location>
</feature>
<dbReference type="Gene3D" id="3.40.50.12780">
    <property type="entry name" value="N-terminal domain of ligase-like"/>
    <property type="match status" value="1"/>
</dbReference>
<dbReference type="NCBIfam" id="NF002937">
    <property type="entry name" value="PRK03584.1"/>
    <property type="match status" value="1"/>
</dbReference>
<dbReference type="InterPro" id="IPR032387">
    <property type="entry name" value="ACAS_N"/>
</dbReference>
<feature type="domain" description="AMP-dependent synthetase/ligase" evidence="5">
    <location>
        <begin position="97"/>
        <end position="475"/>
    </location>
</feature>
<evidence type="ECO:0000259" key="5">
    <source>
        <dbReference type="Pfam" id="PF00501"/>
    </source>
</evidence>
<evidence type="ECO:0000256" key="4">
    <source>
        <dbReference type="ARBA" id="ARBA00022840"/>
    </source>
</evidence>
<dbReference type="PROSITE" id="PS00455">
    <property type="entry name" value="AMP_BINDING"/>
    <property type="match status" value="1"/>
</dbReference>
<evidence type="ECO:0000259" key="6">
    <source>
        <dbReference type="Pfam" id="PF16177"/>
    </source>
</evidence>
<evidence type="ECO:0000313" key="7">
    <source>
        <dbReference type="EMBL" id="PHN08488.1"/>
    </source>
</evidence>
<dbReference type="OrthoDB" id="9778383at2"/>
<dbReference type="AlphaFoldDB" id="A0A2D0NJ71"/>
<dbReference type="InterPro" id="IPR045851">
    <property type="entry name" value="AMP-bd_C_sf"/>
</dbReference>
<evidence type="ECO:0000256" key="1">
    <source>
        <dbReference type="ARBA" id="ARBA00006432"/>
    </source>
</evidence>
<protein>
    <submittedName>
        <fullName evidence="7">Acetoacetate--CoA ligase</fullName>
    </submittedName>
</protein>
<dbReference type="InterPro" id="IPR005914">
    <property type="entry name" value="Acac_CoA_synth"/>
</dbReference>
<dbReference type="GO" id="GO:0006629">
    <property type="term" value="P:lipid metabolic process"/>
    <property type="evidence" value="ECO:0007669"/>
    <property type="project" value="InterPro"/>
</dbReference>
<gene>
    <name evidence="7" type="ORF">CRP01_00830</name>
</gene>
<dbReference type="NCBIfam" id="TIGR01217">
    <property type="entry name" value="ac_ac_CoA_syn"/>
    <property type="match status" value="1"/>
</dbReference>
<organism evidence="7 8">
    <name type="scientific">Flavilitoribacter nigricans (strain ATCC 23147 / DSM 23189 / NBRC 102662 / NCIMB 1420 / SS-2)</name>
    <name type="common">Lewinella nigricans</name>
    <dbReference type="NCBI Taxonomy" id="1122177"/>
    <lineage>
        <taxon>Bacteria</taxon>
        <taxon>Pseudomonadati</taxon>
        <taxon>Bacteroidota</taxon>
        <taxon>Saprospiria</taxon>
        <taxon>Saprospirales</taxon>
        <taxon>Lewinellaceae</taxon>
        <taxon>Flavilitoribacter</taxon>
    </lineage>
</organism>
<dbReference type="GO" id="GO:0030729">
    <property type="term" value="F:acetoacetate-CoA ligase activity"/>
    <property type="evidence" value="ECO:0007669"/>
    <property type="project" value="InterPro"/>
</dbReference>
<sequence>MTDPSPKLLWQPSKPFRERSHLSHYREWLREHKGLQFADYHELWSWSVEDIKAFWESIWEYFEVKSYTPYTEVLSGDAMPAARWFSGATVNYAEHLCRNKPDEQTAIIFQSERHSLQRISWKELRSQVGSLQAFLRAQGLTAGDRVVAYLPNIPEATTAFLATCSIGAVWSSCSPDFGSSSVIDRFQQIEPKVLIAVDGYQYGGKSFDRREVVREITSHLPTLERIIFLPYLNPDATLEESERTISWSRVMEEYSGEPEFTPVPFSHPIWVLYSSGTTGKPKAITHSQGGILLEHYKYLAFHNDVHRGENFFWFSTTGWMMWNFVQAAFLMDATLVLYDGSPGYPGMEILWRLAEEAPIHHFGTGAPYLVACMRADLSPGKTFDLGPLRSIGSTGSPLPPEAFDWAYDSVKSDLWLCSMSGGTDICTAFVGGNPLLPVYEGEIQCRALGCALYAWDEMGNAVIGEVGEMVITKPMPSMPIYFWNDPEGKRYRESYFEMYPGIWRHGDWVEITERGSLIIYGRSDATLNRQGVRIGTAEIYNVLQKMPEIKDSLIVNLELKGGEHFMPLFVVMESGALLDDVLKGKIKKALRSEYSPRHVPDEIIEVQDIPYTISGKKLEAPVKKILMGMPVEKAANPDAMRNPESLDFFVGFR</sequence>
<dbReference type="InterPro" id="IPR000873">
    <property type="entry name" value="AMP-dep_synth/lig_dom"/>
</dbReference>
<dbReference type="PANTHER" id="PTHR42921:SF1">
    <property type="entry name" value="ACETOACETYL-COA SYNTHETASE"/>
    <property type="match status" value="1"/>
</dbReference>
<dbReference type="InterPro" id="IPR020845">
    <property type="entry name" value="AMP-binding_CS"/>
</dbReference>
<reference evidence="7 8" key="1">
    <citation type="submission" date="2017-10" db="EMBL/GenBank/DDBJ databases">
        <title>The draft genome sequence of Lewinella nigricans NBRC 102662.</title>
        <authorList>
            <person name="Wang K."/>
        </authorList>
    </citation>
    <scope>NUCLEOTIDE SEQUENCE [LARGE SCALE GENOMIC DNA]</scope>
    <source>
        <strain evidence="7 8">NBRC 102662</strain>
    </source>
</reference>
<comment type="caution">
    <text evidence="7">The sequence shown here is derived from an EMBL/GenBank/DDBJ whole genome shotgun (WGS) entry which is preliminary data.</text>
</comment>
<evidence type="ECO:0000256" key="2">
    <source>
        <dbReference type="ARBA" id="ARBA00022598"/>
    </source>
</evidence>
<dbReference type="Proteomes" id="UP000223913">
    <property type="component" value="Unassembled WGS sequence"/>
</dbReference>
<keyword evidence="4" id="KW-0067">ATP-binding</keyword>
<keyword evidence="8" id="KW-1185">Reference proteome</keyword>
<comment type="similarity">
    <text evidence="1">Belongs to the ATP-dependent AMP-binding enzyme family.</text>
</comment>
<accession>A0A2D0NJ71</accession>
<dbReference type="RefSeq" id="WP_099148080.1">
    <property type="nucleotide sequence ID" value="NZ_PDUD01000001.1"/>
</dbReference>
<keyword evidence="2 7" id="KW-0436">Ligase</keyword>
<evidence type="ECO:0000313" key="8">
    <source>
        <dbReference type="Proteomes" id="UP000223913"/>
    </source>
</evidence>
<dbReference type="InterPro" id="IPR042099">
    <property type="entry name" value="ANL_N_sf"/>
</dbReference>
<dbReference type="Pfam" id="PF16177">
    <property type="entry name" value="ACAS_N"/>
    <property type="match status" value="1"/>
</dbReference>
<evidence type="ECO:0000256" key="3">
    <source>
        <dbReference type="ARBA" id="ARBA00022741"/>
    </source>
</evidence>
<dbReference type="GO" id="GO:0005524">
    <property type="term" value="F:ATP binding"/>
    <property type="evidence" value="ECO:0007669"/>
    <property type="project" value="UniProtKB-KW"/>
</dbReference>
<dbReference type="Gene3D" id="3.30.300.30">
    <property type="match status" value="1"/>
</dbReference>
<dbReference type="SUPFAM" id="SSF56801">
    <property type="entry name" value="Acetyl-CoA synthetase-like"/>
    <property type="match status" value="1"/>
</dbReference>
<dbReference type="PANTHER" id="PTHR42921">
    <property type="entry name" value="ACETOACETYL-COA SYNTHETASE"/>
    <property type="match status" value="1"/>
</dbReference>
<dbReference type="Pfam" id="PF00501">
    <property type="entry name" value="AMP-binding"/>
    <property type="match status" value="1"/>
</dbReference>
<dbReference type="CDD" id="cd05943">
    <property type="entry name" value="AACS"/>
    <property type="match status" value="1"/>
</dbReference>